<keyword evidence="3" id="KW-1185">Reference proteome</keyword>
<dbReference type="EMBL" id="LGRN01000677">
    <property type="protein sequence ID" value="OJD10846.1"/>
    <property type="molecule type" value="Genomic_DNA"/>
</dbReference>
<evidence type="ECO:0000313" key="2">
    <source>
        <dbReference type="EMBL" id="OJD10846.1"/>
    </source>
</evidence>
<organism evidence="2 3">
    <name type="scientific">Emergomyces pasteurianus Ep9510</name>
    <dbReference type="NCBI Taxonomy" id="1447872"/>
    <lineage>
        <taxon>Eukaryota</taxon>
        <taxon>Fungi</taxon>
        <taxon>Dikarya</taxon>
        <taxon>Ascomycota</taxon>
        <taxon>Pezizomycotina</taxon>
        <taxon>Eurotiomycetes</taxon>
        <taxon>Eurotiomycetidae</taxon>
        <taxon>Onygenales</taxon>
        <taxon>Ajellomycetaceae</taxon>
        <taxon>Emergomyces</taxon>
    </lineage>
</organism>
<comment type="caution">
    <text evidence="2">The sequence shown here is derived from an EMBL/GenBank/DDBJ whole genome shotgun (WGS) entry which is preliminary data.</text>
</comment>
<gene>
    <name evidence="2" type="ORF">AJ78_08247</name>
</gene>
<protein>
    <submittedName>
        <fullName evidence="2">Uncharacterized protein</fullName>
    </submittedName>
</protein>
<evidence type="ECO:0000313" key="3">
    <source>
        <dbReference type="Proteomes" id="UP000182235"/>
    </source>
</evidence>
<dbReference type="Proteomes" id="UP000182235">
    <property type="component" value="Unassembled WGS sequence"/>
</dbReference>
<sequence length="293" mass="32488">MQLYRNRYDGTDYVALLIQEVLRLAEKQNLISLQPNGSATNIMPNPNTSSGNGEVDTNISKSLAETSNVPISSGKSSKSWSEVFIRQPRFYLRLSLSIDFAFARGQYPRDTDLPALVRELHLEEDGDHATETATMPVDIRLKNLPPLRKSQPEPPTRQKQQQQPGDQSTVQNTDVYYGVNNMVEVSKPEQQALKKQPPQLLVSSQSAGHKLAPQLTTKQLLFNPSTPSPVNLREVNLDFLDLERPLLDSLNGGAELGTGADDSGEDGDFNFGNGDSSLWDDDILEEIMARVHT</sequence>
<feature type="region of interest" description="Disordered" evidence="1">
    <location>
        <begin position="253"/>
        <end position="275"/>
    </location>
</feature>
<reference evidence="2 3" key="1">
    <citation type="submission" date="2015-07" db="EMBL/GenBank/DDBJ databases">
        <title>Emmonsia species relationships and genome sequence.</title>
        <authorList>
            <consortium name="The Broad Institute Genomics Platform"/>
            <person name="Cuomo C.A."/>
            <person name="Munoz J.F."/>
            <person name="Imamovic A."/>
            <person name="Priest M.E."/>
            <person name="Young S."/>
            <person name="Clay O.K."/>
            <person name="McEwen J.G."/>
        </authorList>
    </citation>
    <scope>NUCLEOTIDE SEQUENCE [LARGE SCALE GENOMIC DNA]</scope>
    <source>
        <strain evidence="2 3">UAMH 9510</strain>
    </source>
</reference>
<feature type="region of interest" description="Disordered" evidence="1">
    <location>
        <begin position="145"/>
        <end position="171"/>
    </location>
</feature>
<dbReference type="VEuPathDB" id="FungiDB:AJ78_08247"/>
<dbReference type="STRING" id="1447872.A0A1J9P3Y6"/>
<accession>A0A1J9P3Y6</accession>
<proteinExistence type="predicted"/>
<dbReference type="AlphaFoldDB" id="A0A1J9P3Y6"/>
<name>A0A1J9P3Y6_9EURO</name>
<feature type="compositionally biased region" description="Polar residues" evidence="1">
    <location>
        <begin position="157"/>
        <end position="171"/>
    </location>
</feature>
<evidence type="ECO:0000256" key="1">
    <source>
        <dbReference type="SAM" id="MobiDB-lite"/>
    </source>
</evidence>